<dbReference type="AlphaFoldDB" id="A0A132C2P7"/>
<dbReference type="InterPro" id="IPR016181">
    <property type="entry name" value="Acyl_CoA_acyltransferase"/>
</dbReference>
<dbReference type="OrthoDB" id="8479334at2"/>
<feature type="domain" description="N-acetyltransferase" evidence="1">
    <location>
        <begin position="19"/>
        <end position="99"/>
    </location>
</feature>
<organism evidence="2 3">
    <name type="scientific">Tritonibacter horizontis</name>
    <dbReference type="NCBI Taxonomy" id="1768241"/>
    <lineage>
        <taxon>Bacteria</taxon>
        <taxon>Pseudomonadati</taxon>
        <taxon>Pseudomonadota</taxon>
        <taxon>Alphaproteobacteria</taxon>
        <taxon>Rhodobacterales</taxon>
        <taxon>Paracoccaceae</taxon>
        <taxon>Tritonibacter</taxon>
    </lineage>
</organism>
<dbReference type="SUPFAM" id="SSF55729">
    <property type="entry name" value="Acyl-CoA N-acyltransferases (Nat)"/>
    <property type="match status" value="1"/>
</dbReference>
<sequence>MTVSLSLILPRERGRLATLLAPYFAEVAPEARLDPQRRAGQMLNRRDVTAFWVHDCSRRIGFAIVLNLPDDRRELSELMILPRFRRNGLGRAAAALILSEFPGFWRMGVSRHSPTADAFWHTCLTQFPNVRALRTGAPFTDQQVKSFTFEIEGPYHG</sequence>
<name>A0A132C2P7_9RHOB</name>
<dbReference type="Gene3D" id="3.40.630.30">
    <property type="match status" value="1"/>
</dbReference>
<dbReference type="Pfam" id="PF00583">
    <property type="entry name" value="Acetyltransf_1"/>
    <property type="match status" value="1"/>
</dbReference>
<protein>
    <recommendedName>
        <fullName evidence="1">N-acetyltransferase domain-containing protein</fullName>
    </recommendedName>
</protein>
<dbReference type="Proteomes" id="UP000068382">
    <property type="component" value="Unassembled WGS sequence"/>
</dbReference>
<dbReference type="GO" id="GO:0016747">
    <property type="term" value="F:acyltransferase activity, transferring groups other than amino-acyl groups"/>
    <property type="evidence" value="ECO:0007669"/>
    <property type="project" value="InterPro"/>
</dbReference>
<dbReference type="InterPro" id="IPR000182">
    <property type="entry name" value="GNAT_dom"/>
</dbReference>
<keyword evidence="3" id="KW-1185">Reference proteome</keyword>
<dbReference type="EMBL" id="LPUY01000020">
    <property type="protein sequence ID" value="KUP94320.1"/>
    <property type="molecule type" value="Genomic_DNA"/>
</dbReference>
<evidence type="ECO:0000313" key="3">
    <source>
        <dbReference type="Proteomes" id="UP000068382"/>
    </source>
</evidence>
<proteinExistence type="predicted"/>
<evidence type="ECO:0000259" key="1">
    <source>
        <dbReference type="Pfam" id="PF00583"/>
    </source>
</evidence>
<reference evidence="2 3" key="1">
    <citation type="submission" date="2015-12" db="EMBL/GenBank/DDBJ databases">
        <title>Genome sequence of the marine Rhodobacteraceae strain O3.65, Candidatus Tritonibacter horizontis.</title>
        <authorList>
            <person name="Poehlein A."/>
            <person name="Giebel H.A."/>
            <person name="Voget S."/>
            <person name="Brinkhoff T."/>
        </authorList>
    </citation>
    <scope>NUCLEOTIDE SEQUENCE [LARGE SCALE GENOMIC DNA]</scope>
    <source>
        <strain evidence="2 3">O3.65</strain>
    </source>
</reference>
<gene>
    <name evidence="2" type="ORF">TRIHO_07980</name>
</gene>
<dbReference type="PATRIC" id="fig|1768241.3.peg.823"/>
<comment type="caution">
    <text evidence="2">The sequence shown here is derived from an EMBL/GenBank/DDBJ whole genome shotgun (WGS) entry which is preliminary data.</text>
</comment>
<dbReference type="RefSeq" id="WP_068240626.1">
    <property type="nucleotide sequence ID" value="NZ_LPUY01000020.1"/>
</dbReference>
<evidence type="ECO:0000313" key="2">
    <source>
        <dbReference type="EMBL" id="KUP94320.1"/>
    </source>
</evidence>
<accession>A0A132C2P7</accession>